<sequence>MFGVGDSITNNVFQKHLEDTTGFFVYQSRDTFYTATTSQTSDCRLGNTLDVITQHFTMTFSATFSQAFATFTTTSHFSLFFF</sequence>
<reference evidence="1" key="1">
    <citation type="submission" date="2017-01" db="EMBL/GenBank/DDBJ databases">
        <title>An insight into the sialome and mialome of the horn fly, Haematobia irritans.</title>
        <authorList>
            <person name="Breijo M."/>
            <person name="Boiani M."/>
            <person name="Ures X."/>
            <person name="Rocha S."/>
            <person name="Sequeira M."/>
            <person name="Ribeiro J.M."/>
        </authorList>
    </citation>
    <scope>NUCLEOTIDE SEQUENCE</scope>
</reference>
<protein>
    <submittedName>
        <fullName evidence="1">Uncharacterized protein</fullName>
    </submittedName>
</protein>
<dbReference type="EMBL" id="GFDG01004550">
    <property type="protein sequence ID" value="JAV14249.1"/>
    <property type="molecule type" value="Transcribed_RNA"/>
</dbReference>
<organism evidence="1">
    <name type="scientific">Haematobia irritans</name>
    <name type="common">Horn fly</name>
    <name type="synonym">Conops irritans</name>
    <dbReference type="NCBI Taxonomy" id="7368"/>
    <lineage>
        <taxon>Eukaryota</taxon>
        <taxon>Metazoa</taxon>
        <taxon>Ecdysozoa</taxon>
        <taxon>Arthropoda</taxon>
        <taxon>Hexapoda</taxon>
        <taxon>Insecta</taxon>
        <taxon>Pterygota</taxon>
        <taxon>Neoptera</taxon>
        <taxon>Endopterygota</taxon>
        <taxon>Diptera</taxon>
        <taxon>Brachycera</taxon>
        <taxon>Muscomorpha</taxon>
        <taxon>Muscoidea</taxon>
        <taxon>Muscidae</taxon>
        <taxon>Haematobia</taxon>
    </lineage>
</organism>
<accession>A0A1L8E6N4</accession>
<dbReference type="AlphaFoldDB" id="A0A1L8E6N4"/>
<name>A0A1L8E6N4_HAEIR</name>
<evidence type="ECO:0000313" key="1">
    <source>
        <dbReference type="EMBL" id="JAV14249.1"/>
    </source>
</evidence>
<proteinExistence type="predicted"/>